<reference evidence="9 10" key="1">
    <citation type="submission" date="2014-11" db="EMBL/GenBank/DDBJ databases">
        <title>A Rickettsiales Symbiont of Amoebae With Ancient Features.</title>
        <authorList>
            <person name="Schulz F."/>
            <person name="Martijn J."/>
            <person name="Wascher F."/>
            <person name="Kostanjsek R."/>
            <person name="Ettema T.J."/>
            <person name="Horn M."/>
        </authorList>
    </citation>
    <scope>NUCLEOTIDE SEQUENCE [LARGE SCALE GENOMIC DNA]</scope>
    <source>
        <strain evidence="9 10">UWC36</strain>
    </source>
</reference>
<evidence type="ECO:0000256" key="5">
    <source>
        <dbReference type="ARBA" id="ARBA00022764"/>
    </source>
</evidence>
<evidence type="ECO:0000256" key="1">
    <source>
        <dbReference type="ARBA" id="ARBA00004418"/>
    </source>
</evidence>
<comment type="subunit">
    <text evidence="7">The Tol-Pal system is composed of five core proteins: the inner membrane proteins TolA, TolQ and TolR, the periplasmic protein TolB and the outer membrane protein Pal. They form a network linking the inner and outer membranes and the peptidoglycan layer.</text>
</comment>
<dbReference type="Pfam" id="PF04052">
    <property type="entry name" value="TolB_N"/>
    <property type="match status" value="1"/>
</dbReference>
<keyword evidence="4 7" id="KW-0732">Signal</keyword>
<accession>A0A0C1MSI8</accession>
<evidence type="ECO:0000256" key="4">
    <source>
        <dbReference type="ARBA" id="ARBA00022729"/>
    </source>
</evidence>
<dbReference type="PANTHER" id="PTHR36842">
    <property type="entry name" value="PROTEIN TOLB HOMOLOG"/>
    <property type="match status" value="1"/>
</dbReference>
<name>A0A0C1MSI8_9RICK</name>
<dbReference type="SUPFAM" id="SSF52964">
    <property type="entry name" value="TolB, N-terminal domain"/>
    <property type="match status" value="1"/>
</dbReference>
<dbReference type="GO" id="GO:0051301">
    <property type="term" value="P:cell division"/>
    <property type="evidence" value="ECO:0007669"/>
    <property type="project" value="UniProtKB-UniRule"/>
</dbReference>
<keyword evidence="5 7" id="KW-0574">Periplasm</keyword>
<evidence type="ECO:0000256" key="2">
    <source>
        <dbReference type="ARBA" id="ARBA00009820"/>
    </source>
</evidence>
<comment type="caution">
    <text evidence="9">The sequence shown here is derived from an EMBL/GenBank/DDBJ whole genome shotgun (WGS) entry which is preliminary data.</text>
</comment>
<dbReference type="Gene3D" id="2.120.10.30">
    <property type="entry name" value="TolB, C-terminal domain"/>
    <property type="match status" value="1"/>
</dbReference>
<dbReference type="NCBIfam" id="TIGR02800">
    <property type="entry name" value="propeller_TolB"/>
    <property type="match status" value="1"/>
</dbReference>
<dbReference type="PANTHER" id="PTHR36842:SF1">
    <property type="entry name" value="PROTEIN TOLB"/>
    <property type="match status" value="1"/>
</dbReference>
<evidence type="ECO:0000256" key="6">
    <source>
        <dbReference type="ARBA" id="ARBA00023306"/>
    </source>
</evidence>
<organism evidence="9 10">
    <name type="scientific">Candidatus Jidaibacter acanthamoebae</name>
    <dbReference type="NCBI Taxonomy" id="86105"/>
    <lineage>
        <taxon>Bacteria</taxon>
        <taxon>Pseudomonadati</taxon>
        <taxon>Pseudomonadota</taxon>
        <taxon>Alphaproteobacteria</taxon>
        <taxon>Rickettsiales</taxon>
        <taxon>Candidatus Midichloriaceae</taxon>
        <taxon>Candidatus Jidaibacter</taxon>
    </lineage>
</organism>
<dbReference type="InterPro" id="IPR011042">
    <property type="entry name" value="6-blade_b-propeller_TolB-like"/>
</dbReference>
<dbReference type="EMBL" id="JSWE01000124">
    <property type="protein sequence ID" value="KIE04997.1"/>
    <property type="molecule type" value="Genomic_DNA"/>
</dbReference>
<comment type="subcellular location">
    <subcellularLocation>
        <location evidence="1 7">Periplasm</location>
    </subcellularLocation>
</comment>
<feature type="chain" id="PRO_5008985120" description="Tol-Pal system protein TolB" evidence="7">
    <location>
        <begin position="22"/>
        <end position="433"/>
    </location>
</feature>
<feature type="domain" description="TolB N-terminal" evidence="8">
    <location>
        <begin position="24"/>
        <end position="125"/>
    </location>
</feature>
<dbReference type="PATRIC" id="fig|86105.3.peg.1159"/>
<keyword evidence="6 7" id="KW-0131">Cell cycle</keyword>
<comment type="function">
    <text evidence="7">Part of the Tol-Pal system, which plays a role in outer membrane invagination during cell division and is important for maintaining outer membrane integrity.</text>
</comment>
<evidence type="ECO:0000313" key="9">
    <source>
        <dbReference type="EMBL" id="KIE04997.1"/>
    </source>
</evidence>
<dbReference type="GO" id="GO:0017038">
    <property type="term" value="P:protein import"/>
    <property type="evidence" value="ECO:0007669"/>
    <property type="project" value="InterPro"/>
</dbReference>
<dbReference type="InterPro" id="IPR014167">
    <property type="entry name" value="Tol-Pal_TolB"/>
</dbReference>
<dbReference type="Pfam" id="PF07676">
    <property type="entry name" value="PD40"/>
    <property type="match status" value="3"/>
</dbReference>
<dbReference type="AlphaFoldDB" id="A0A0C1MSI8"/>
<dbReference type="SUPFAM" id="SSF69304">
    <property type="entry name" value="Tricorn protease N-terminal domain"/>
    <property type="match status" value="1"/>
</dbReference>
<dbReference type="OrthoDB" id="9802240at2"/>
<dbReference type="InterPro" id="IPR011659">
    <property type="entry name" value="WD40"/>
</dbReference>
<evidence type="ECO:0000313" key="10">
    <source>
        <dbReference type="Proteomes" id="UP000031258"/>
    </source>
</evidence>
<evidence type="ECO:0000256" key="3">
    <source>
        <dbReference type="ARBA" id="ARBA00022618"/>
    </source>
</evidence>
<proteinExistence type="inferred from homology"/>
<dbReference type="STRING" id="86105.NF27_EY00930"/>
<protein>
    <recommendedName>
        <fullName evidence="7">Tol-Pal system protein TolB</fullName>
    </recommendedName>
</protein>
<evidence type="ECO:0000256" key="7">
    <source>
        <dbReference type="HAMAP-Rule" id="MF_00671"/>
    </source>
</evidence>
<gene>
    <name evidence="9" type="primary">tolB_2</name>
    <name evidence="7" type="synonym">tolB</name>
    <name evidence="9" type="ORF">NF27_EY00930</name>
</gene>
<dbReference type="RefSeq" id="WP_039457043.1">
    <property type="nucleotide sequence ID" value="NZ_JSWE01000124.1"/>
</dbReference>
<dbReference type="Proteomes" id="UP000031258">
    <property type="component" value="Unassembled WGS sequence"/>
</dbReference>
<sequence precursor="true">MLNRVIIFCSLVLLQVNIAQALVEIDITRGNVEAMPIAVDRFKGTGDFSKEIGEKLEQVISNDLENSGLFRPINKNAFLENITLDKAPTYSNWRKINATSLISGQVEIKDSNHINIKFKMWDPYNEIQLEGGSYTVSKNAWRRVAHKIADVIYKRLTGEEGYFDTRILFIAESGTYTKRIKKLAIMDQDGANLKLLSNGSDLVITPRFDPNSQRAIFMSYKNLVPKVYMLDLETGTQKLVGDFPGMSFAPRFSPDGNYAIMSVAKSGTTNIFEIDLRSNFVKQLTYDRAVINTSPSYSPDGTKITFNSDRGGSRQLYVMDRDGSNIKRISFGGGSYATPVWSPRGDYIAFTKMQHRKFYIGVMRVDGSGERLLTSSWLDEGPTWSPNGRVIMFERQKPGGKSNIYAIDITGYHERIIETPGDASDPAWSPLLK</sequence>
<comment type="similarity">
    <text evidence="2 7">Belongs to the TolB family.</text>
</comment>
<dbReference type="GO" id="GO:0042597">
    <property type="term" value="C:periplasmic space"/>
    <property type="evidence" value="ECO:0007669"/>
    <property type="project" value="UniProtKB-SubCell"/>
</dbReference>
<keyword evidence="10" id="KW-1185">Reference proteome</keyword>
<dbReference type="Gene3D" id="3.40.50.10070">
    <property type="entry name" value="TolB, N-terminal domain"/>
    <property type="match status" value="1"/>
</dbReference>
<dbReference type="HAMAP" id="MF_00671">
    <property type="entry name" value="TolB"/>
    <property type="match status" value="1"/>
</dbReference>
<dbReference type="InterPro" id="IPR007195">
    <property type="entry name" value="TolB_N"/>
</dbReference>
<feature type="signal peptide" evidence="7">
    <location>
        <begin position="1"/>
        <end position="21"/>
    </location>
</feature>
<evidence type="ECO:0000259" key="8">
    <source>
        <dbReference type="Pfam" id="PF04052"/>
    </source>
</evidence>
<keyword evidence="3 7" id="KW-0132">Cell division</keyword>